<comment type="subcellular location">
    <subcellularLocation>
        <location evidence="1">Nucleus</location>
    </subcellularLocation>
</comment>
<dbReference type="InterPro" id="IPR011333">
    <property type="entry name" value="SKP1/BTB/POZ_sf"/>
</dbReference>
<feature type="region of interest" description="Disordered" evidence="8">
    <location>
        <begin position="1415"/>
        <end position="1443"/>
    </location>
</feature>
<reference evidence="11" key="1">
    <citation type="submission" date="2025-08" db="UniProtKB">
        <authorList>
            <consortium name="RefSeq"/>
        </authorList>
    </citation>
    <scope>IDENTIFICATION</scope>
</reference>
<keyword evidence="4" id="KW-0233">DNA recombination</keyword>
<dbReference type="Gene3D" id="3.30.710.10">
    <property type="entry name" value="Potassium Channel Kv1.1, Chain A"/>
    <property type="match status" value="1"/>
</dbReference>
<evidence type="ECO:0000256" key="5">
    <source>
        <dbReference type="ARBA" id="ARBA00023204"/>
    </source>
</evidence>
<feature type="compositionally biased region" description="Polar residues" evidence="8">
    <location>
        <begin position="1422"/>
        <end position="1443"/>
    </location>
</feature>
<proteinExistence type="inferred from homology"/>
<evidence type="ECO:0000256" key="8">
    <source>
        <dbReference type="SAM" id="MobiDB-lite"/>
    </source>
</evidence>
<evidence type="ECO:0000256" key="4">
    <source>
        <dbReference type="ARBA" id="ARBA00023172"/>
    </source>
</evidence>
<dbReference type="GO" id="GO:0006281">
    <property type="term" value="P:DNA repair"/>
    <property type="evidence" value="ECO:0007669"/>
    <property type="project" value="UniProtKB-KW"/>
</dbReference>
<gene>
    <name evidence="11" type="primary">LOC107263716</name>
</gene>
<dbReference type="Proteomes" id="UP000694920">
    <property type="component" value="Unplaced"/>
</dbReference>
<keyword evidence="10" id="KW-1185">Reference proteome</keyword>
<keyword evidence="6" id="KW-0539">Nucleus</keyword>
<keyword evidence="5" id="KW-0234">DNA repair</keyword>
<feature type="compositionally biased region" description="Polar residues" evidence="8">
    <location>
        <begin position="1465"/>
        <end position="1476"/>
    </location>
</feature>
<comment type="similarity">
    <text evidence="2">Belongs to the SLX4 family.</text>
</comment>
<feature type="region of interest" description="Disordered" evidence="8">
    <location>
        <begin position="1465"/>
        <end position="1502"/>
    </location>
</feature>
<dbReference type="Pfam" id="PF00651">
    <property type="entry name" value="BTB"/>
    <property type="match status" value="1"/>
</dbReference>
<sequence length="1751" mass="199894">MNSHACIEQPPTRVDSTNNENKQNYVIMSRLRLKRNDSNSCAQGTEISQKVSPVPNNAETTDFKMGLCENESNSSRHKSLSPNKEDSLLDFKSPKFKAASVIKDANIVSKSKRKLVLSKTKSSTCKESTSNTKRSSRTRKVVQDHNQQSVESSFFKTGTNIKTAFVCPLCFKSYKDEATRSTHMKVCAVKNKVSTKKLLDAVELQDRQAEERKAMGLLAAPILQPKKNVSRKPLDNKDPQLDLALALSISLHEMQQNEQLEEAETLAGDPSQPLPDIGEEKRRITLQNFGFFTEKPVISHPTTVSSKRKKRMEKIVLQIRTQEERDRILTEKIADVLVDDESITQRIQEERLNTISHKQDIVLHSRFLRDLHKKDNRLWDRTRLSPNSKNFYVEELEPFIMPRKQSQQELHVTKQSVLELTKSNNEPHKTNPVFMESVDKNDVLPIEKVKIEIKSPIKDKNKLVSSISEMKVSKANYKSMNILAINWGETLNQSPMSDVIIYLKGDKHIWVHKLVLFVRCPEMMLEIIPNDNIKFQQIKEKICWPDVAYCTALAFLEFIYCGIISRNEYIFNDTDTLSMLRKMARKYRVKDLFTYFREREKEFEAIENKVEEKVCNTPKTSDNNSSASTKIINDHPKSNDKCQANIKYNSESKVSQRTQSISVTIASSNEFKESDSMKSYLENNEPNEPMCLDSNEDSNQSTVILKDKLGSVSPDLFDDLEEETSNLMNQTSMPTAFARDNCINETNNIDILMELIDQDTQLNKNEVIDELSLSSETAPEVTAETVSDGATFKSLEIPFDNRVRSTTFKSSFASPVTQPCNITKKEIPKSRNLMSQMITDTNIPKQKSNLSLLIEKVQRQNARSLSESDTDTDSPILLRKKRSRNPFNIRKKNEYSLLEETDRNDTPEKETMQIKRNALSLLEEDVRKATAENKKSNVLHNKVVKHTPNRSSKCSGQENLSINNEILSGGLSSDNDDVFCLTQSSTIRPHEDAHCINSDATTDEEQMSIYSKYKRKHSRNSIEKYRLALQNVMHRNSSILDTLISKQSSSLDKSPNLNKDLQKKKNITDKNVESLPPKDRQSLNDEVTDMSDLEICMSTSSTSILQDKLNWDIERDLKNNKNIDSALKETDTRTDVEVPCSEYFTSDIQAEFPVLTQMVRNDVEVNFSDMDTDIDCQLESNSQLKRIKKFSKKKKDCGFNLQNIHDLETDIEEPEVLSVPKPKKMLNDNISPVNKKSSLLNSPKLKKFSSQNSQKGMDRKDEEPPVIFDKSVIRSKSSRTSSPRKSLFNIDNEVENLFQKPSCSKSNNFKDTGTTNNPSPIFISSSPDLNSDHFSTMNYGIDDNQLGISYLESTRSKHEMEQLFSSDINIENIDVYEETQKRLSNQLSLIDKKVNVEYESKSKNEVHHDLIEIGSPFHSKSRTPSISPSNKLNSRKSCSPSKTLFDTSKSIKNLDKSIRKFNDAITSKNSKHGSTTAEEKSKSIRSLKTKSMSEGNFRKTSTEEEDELDYLINGHVPSFNDTPVQNRMRKFSCETTPLSKVINENVTPPANYSAMKSPELKKELQKYGLKAQKRNRAKQLLRHIYNELHPILTVSPGQTNSECQDMNTDDERPPAKKINKNKTPTKSNTADKDDSSSDCDIQLSQYSNTSDKSNCSMIAEERLFNESETTTQVKTSMSIQDAFRKLINVDRELHNKVLMYEPLLLESLHAMLKNQGVKCKLNTLMDFLDEQCIAFRSEQSKRSRTRKKKHP</sequence>
<evidence type="ECO:0000256" key="3">
    <source>
        <dbReference type="ARBA" id="ARBA00022763"/>
    </source>
</evidence>
<dbReference type="GO" id="GO:0000712">
    <property type="term" value="P:resolution of meiotic recombination intermediates"/>
    <property type="evidence" value="ECO:0007669"/>
    <property type="project" value="TreeGrafter"/>
</dbReference>
<evidence type="ECO:0000256" key="7">
    <source>
        <dbReference type="ARBA" id="ARBA00029496"/>
    </source>
</evidence>
<feature type="compositionally biased region" description="Polar residues" evidence="8">
    <location>
        <begin position="1595"/>
        <end position="1606"/>
    </location>
</feature>
<accession>A0AAJ7BI72</accession>
<dbReference type="SUPFAM" id="SSF54695">
    <property type="entry name" value="POZ domain"/>
    <property type="match status" value="1"/>
</dbReference>
<feature type="region of interest" description="Disordered" evidence="8">
    <location>
        <begin position="119"/>
        <end position="148"/>
    </location>
</feature>
<evidence type="ECO:0000313" key="11">
    <source>
        <dbReference type="RefSeq" id="XP_015586695.1"/>
    </source>
</evidence>
<feature type="domain" description="BTB" evidence="9">
    <location>
        <begin position="497"/>
        <end position="568"/>
    </location>
</feature>
<keyword evidence="3" id="KW-0227">DNA damage</keyword>
<dbReference type="CDD" id="cd22999">
    <property type="entry name" value="SAP_SLX4"/>
    <property type="match status" value="1"/>
</dbReference>
<dbReference type="KEGG" id="ccin:107263716"/>
<evidence type="ECO:0000256" key="6">
    <source>
        <dbReference type="ARBA" id="ARBA00023242"/>
    </source>
</evidence>
<dbReference type="PANTHER" id="PTHR21541:SF3">
    <property type="entry name" value="STRUCTURE-SPECIFIC ENDONUCLEASE SUBUNIT SLX4"/>
    <property type="match status" value="1"/>
</dbReference>
<evidence type="ECO:0000256" key="2">
    <source>
        <dbReference type="ARBA" id="ARBA00006661"/>
    </source>
</evidence>
<dbReference type="Pfam" id="PF09494">
    <property type="entry name" value="Slx4"/>
    <property type="match status" value="1"/>
</dbReference>
<feature type="region of interest" description="Disordered" evidence="8">
    <location>
        <begin position="1049"/>
        <end position="1083"/>
    </location>
</feature>
<dbReference type="RefSeq" id="XP_015586695.1">
    <property type="nucleotide sequence ID" value="XM_015731209.2"/>
</dbReference>
<evidence type="ECO:0000256" key="1">
    <source>
        <dbReference type="ARBA" id="ARBA00004123"/>
    </source>
</evidence>
<dbReference type="PROSITE" id="PS50097">
    <property type="entry name" value="BTB"/>
    <property type="match status" value="1"/>
</dbReference>
<dbReference type="PANTHER" id="PTHR21541">
    <property type="entry name" value="BTB POZ DOMAIN CONTAINING 12"/>
    <property type="match status" value="1"/>
</dbReference>
<protein>
    <recommendedName>
        <fullName evidence="7">Structure-specific endonuclease subunit SLX4</fullName>
    </recommendedName>
</protein>
<dbReference type="InterPro" id="IPR018574">
    <property type="entry name" value="Structure-sp_endonuc_su_Slx4"/>
</dbReference>
<feature type="compositionally biased region" description="Low complexity" evidence="8">
    <location>
        <begin position="119"/>
        <end position="133"/>
    </location>
</feature>
<feature type="compositionally biased region" description="Polar residues" evidence="8">
    <location>
        <begin position="1049"/>
        <end position="1059"/>
    </location>
</feature>
<name>A0AAJ7BI72_CEPCN</name>
<evidence type="ECO:0000259" key="9">
    <source>
        <dbReference type="PROSITE" id="PS50097"/>
    </source>
</evidence>
<dbReference type="InterPro" id="IPR000210">
    <property type="entry name" value="BTB/POZ_dom"/>
</dbReference>
<organism evidence="10 11">
    <name type="scientific">Cephus cinctus</name>
    <name type="common">Wheat stem sawfly</name>
    <dbReference type="NCBI Taxonomy" id="211228"/>
    <lineage>
        <taxon>Eukaryota</taxon>
        <taxon>Metazoa</taxon>
        <taxon>Ecdysozoa</taxon>
        <taxon>Arthropoda</taxon>
        <taxon>Hexapoda</taxon>
        <taxon>Insecta</taxon>
        <taxon>Pterygota</taxon>
        <taxon>Neoptera</taxon>
        <taxon>Endopterygota</taxon>
        <taxon>Hymenoptera</taxon>
        <taxon>Cephoidea</taxon>
        <taxon>Cephidae</taxon>
        <taxon>Cephus</taxon>
    </lineage>
</organism>
<evidence type="ECO:0000313" key="10">
    <source>
        <dbReference type="Proteomes" id="UP000694920"/>
    </source>
</evidence>
<feature type="compositionally biased region" description="Basic and acidic residues" evidence="8">
    <location>
        <begin position="1060"/>
        <end position="1083"/>
    </location>
</feature>
<dbReference type="GO" id="GO:0033557">
    <property type="term" value="C:Slx1-Slx4 complex"/>
    <property type="evidence" value="ECO:0007669"/>
    <property type="project" value="InterPro"/>
</dbReference>
<feature type="region of interest" description="Disordered" evidence="8">
    <location>
        <begin position="1592"/>
        <end position="1642"/>
    </location>
</feature>
<dbReference type="GeneID" id="107263716"/>
<feature type="region of interest" description="Disordered" evidence="8">
    <location>
        <begin position="1"/>
        <end position="20"/>
    </location>
</feature>
<dbReference type="GO" id="GO:0006260">
    <property type="term" value="P:DNA replication"/>
    <property type="evidence" value="ECO:0007669"/>
    <property type="project" value="InterPro"/>
</dbReference>
<feature type="region of interest" description="Disordered" evidence="8">
    <location>
        <begin position="1220"/>
        <end position="1269"/>
    </location>
</feature>